<dbReference type="STRING" id="106549.A0A540MTK7"/>
<dbReference type="Proteomes" id="UP000315295">
    <property type="component" value="Unassembled WGS sequence"/>
</dbReference>
<dbReference type="InterPro" id="IPR005379">
    <property type="entry name" value="FDM1-5/IDN2_XH"/>
</dbReference>
<dbReference type="AlphaFoldDB" id="A0A540MTK7"/>
<feature type="domain" description="Factor of DNA methylation 1-5/IDN2" evidence="2">
    <location>
        <begin position="26"/>
        <end position="87"/>
    </location>
</feature>
<evidence type="ECO:0000313" key="3">
    <source>
        <dbReference type="EMBL" id="TQE01700.1"/>
    </source>
</evidence>
<keyword evidence="4" id="KW-1185">Reference proteome</keyword>
<dbReference type="PANTHER" id="PTHR21596">
    <property type="entry name" value="RIBONUCLEASE P SUBUNIT P38"/>
    <property type="match status" value="1"/>
</dbReference>
<comment type="caution">
    <text evidence="3">The sequence shown here is derived from an EMBL/GenBank/DDBJ whole genome shotgun (WGS) entry which is preliminary data.</text>
</comment>
<protein>
    <recommendedName>
        <fullName evidence="2">Factor of DNA methylation 1-5/IDN2 domain-containing protein</fullName>
    </recommendedName>
</protein>
<feature type="compositionally biased region" description="Acidic residues" evidence="1">
    <location>
        <begin position="103"/>
        <end position="115"/>
    </location>
</feature>
<feature type="region of interest" description="Disordered" evidence="1">
    <location>
        <begin position="95"/>
        <end position="115"/>
    </location>
</feature>
<reference evidence="3 4" key="1">
    <citation type="journal article" date="2019" name="G3 (Bethesda)">
        <title>Sequencing of a Wild Apple (Malus baccata) Genome Unravels the Differences Between Cultivated and Wild Apple Species Regarding Disease Resistance and Cold Tolerance.</title>
        <authorList>
            <person name="Chen X."/>
        </authorList>
    </citation>
    <scope>NUCLEOTIDE SEQUENCE [LARGE SCALE GENOMIC DNA]</scope>
    <source>
        <strain evidence="4">cv. Shandingzi</strain>
        <tissue evidence="3">Leaves</tissue>
    </source>
</reference>
<evidence type="ECO:0000256" key="1">
    <source>
        <dbReference type="SAM" id="MobiDB-lite"/>
    </source>
</evidence>
<gene>
    <name evidence="3" type="ORF">C1H46_012644</name>
</gene>
<evidence type="ECO:0000313" key="4">
    <source>
        <dbReference type="Proteomes" id="UP000315295"/>
    </source>
</evidence>
<dbReference type="Pfam" id="PF03469">
    <property type="entry name" value="XH"/>
    <property type="match status" value="1"/>
</dbReference>
<sequence length="115" mass="13136">MGDSSASYIHLGLSEMLSGRSNIGIKRMGDLDQKPFMNTCKERFTLEEAQVQASTLCSLWQDNLTNPDWHPFKIYVDGMNKFTIRSNLERRCKAESSRRGYTEEDEEEGCEGEMG</sequence>
<proteinExistence type="predicted"/>
<dbReference type="GO" id="GO:0080188">
    <property type="term" value="P:gene silencing by siRNA-directed DNA methylation"/>
    <property type="evidence" value="ECO:0007669"/>
    <property type="project" value="InterPro"/>
</dbReference>
<dbReference type="InterPro" id="IPR045177">
    <property type="entry name" value="FDM1-5/IDN2"/>
</dbReference>
<dbReference type="PANTHER" id="PTHR21596:SF3">
    <property type="entry name" value="FACTOR OF DNA METHYLATION 1-RELATED"/>
    <property type="match status" value="1"/>
</dbReference>
<evidence type="ECO:0000259" key="2">
    <source>
        <dbReference type="Pfam" id="PF03469"/>
    </source>
</evidence>
<organism evidence="3 4">
    <name type="scientific">Malus baccata</name>
    <name type="common">Siberian crab apple</name>
    <name type="synonym">Pyrus baccata</name>
    <dbReference type="NCBI Taxonomy" id="106549"/>
    <lineage>
        <taxon>Eukaryota</taxon>
        <taxon>Viridiplantae</taxon>
        <taxon>Streptophyta</taxon>
        <taxon>Embryophyta</taxon>
        <taxon>Tracheophyta</taxon>
        <taxon>Spermatophyta</taxon>
        <taxon>Magnoliopsida</taxon>
        <taxon>eudicotyledons</taxon>
        <taxon>Gunneridae</taxon>
        <taxon>Pentapetalae</taxon>
        <taxon>rosids</taxon>
        <taxon>fabids</taxon>
        <taxon>Rosales</taxon>
        <taxon>Rosaceae</taxon>
        <taxon>Amygdaloideae</taxon>
        <taxon>Maleae</taxon>
        <taxon>Malus</taxon>
    </lineage>
</organism>
<dbReference type="EMBL" id="VIEB01000189">
    <property type="protein sequence ID" value="TQE01700.1"/>
    <property type="molecule type" value="Genomic_DNA"/>
</dbReference>
<accession>A0A540MTK7</accession>
<name>A0A540MTK7_MALBA</name>